<dbReference type="InterPro" id="IPR029044">
    <property type="entry name" value="Nucleotide-diphossugar_trans"/>
</dbReference>
<dbReference type="CDD" id="cd03801">
    <property type="entry name" value="GT4_PimA-like"/>
    <property type="match status" value="1"/>
</dbReference>
<feature type="domain" description="Glycosyltransferase 2-like" evidence="2">
    <location>
        <begin position="229"/>
        <end position="357"/>
    </location>
</feature>
<gene>
    <name evidence="3" type="ORF">CXK99_09090</name>
</gene>
<sequence>MADLPMAAPVLVDAVWYLRTYPDVAAAGADPQQHYQLHGRAEGRLPRPLRALRLEDALWGGFARLALPELQAWLQQTTDPDECASAAWALARWYASHGQWQAALPLLQWLESALPPWLDHAGPVLLGVEVLLRNGQREQAHARLREAMACNRALPDLCLAAANARLPAGAGRPQPDAALRLGWINAVFTSADLAPISLRDPLSPLSLDNLHAQPPQVGEWAEQAQPKISVIMPAFNAAAFIETALRSLQAQTWQNLEILVIDDCSSDDTCERVAAMAREDARILLLRQSCNGGAYAARNAALQRASGEYLVNHDSDDWSHPQRLEQMAQPLLQRASLVGTLADWVRTDTTLHFQNWRIVDRLIEPSVSTFMVRKAAVQQLGGWDEVRVAADHELCQRILQVHGPDSIAHVLQGIPLVLARQLPESLTMAPATHLRSLFFGLRRLYSELAQTWYGMVDTPAALRLSPSAKRAFPAPAPMLRTAQATAHYDYLLIADLSAESRTALVNRAQVQRLLALGAKVALFHWPEYQRPEPIDPLFLRHAVQRELDVVLAEQRLEVEHVLVVGRHLLAKPLDRVSRLRFQSIRLVDEAPGEPISTVDAPDLFAAQWYLQRYPDVRAAGIDPWQHYLQHGAAEGRDPGPNFNTAHYLAQSAQARDSGMPALLHYQQIGRDLGLDPRPPFLPGRQAHRPGRPTVLLCAHAAERQLFGAERCLLDVLDACVALELNVLVSVPSLVNVDYVSALQARSRGVACIPHIPWQAQSALCAVAVQRFTELIHSHGIDLVQANTLTLREPLIAARNVGVPAYVHIHESPAHDPDLAGTICLPAERIVEQVLASADVVLANSAFTARQFAKPGATHVAGNIIDAATFDLPNDIDPHAITAALISSNLPKKGLQDIQALAQLLAQDTPNLRLLLIGPDNEHVAQLRAQQAYGNLPTNLLIRPYTDTPQAAIAQANIVLNLSHCQETFGRTALEGLAAGRPVIGYGHGALPELIEDGVDGYLAEPGDIAAVAAHLRQLCQNPQRILDMGEAGRRTARGHDLSRLCRQLERAYVRDLPMIKVDSCKVG</sequence>
<dbReference type="InterPro" id="IPR001296">
    <property type="entry name" value="Glyco_trans_1"/>
</dbReference>
<dbReference type="PANTHER" id="PTHR22916:SF3">
    <property type="entry name" value="UDP-GLCNAC:BETAGAL BETA-1,3-N-ACETYLGLUCOSAMINYLTRANSFERASE-LIKE PROTEIN 1"/>
    <property type="match status" value="1"/>
</dbReference>
<comment type="caution">
    <text evidence="3">The sequence shown here is derived from an EMBL/GenBank/DDBJ whole genome shotgun (WGS) entry which is preliminary data.</text>
</comment>
<dbReference type="Pfam" id="PF00535">
    <property type="entry name" value="Glycos_transf_2"/>
    <property type="match status" value="1"/>
</dbReference>
<dbReference type="RefSeq" id="WP_102820403.1">
    <property type="nucleotide sequence ID" value="NZ_JAMOHR010000006.1"/>
</dbReference>
<evidence type="ECO:0000259" key="1">
    <source>
        <dbReference type="Pfam" id="PF00534"/>
    </source>
</evidence>
<evidence type="ECO:0000313" key="3">
    <source>
        <dbReference type="EMBL" id="PNF59964.1"/>
    </source>
</evidence>
<keyword evidence="3" id="KW-0808">Transferase</keyword>
<dbReference type="GO" id="GO:0016758">
    <property type="term" value="F:hexosyltransferase activity"/>
    <property type="evidence" value="ECO:0007669"/>
    <property type="project" value="UniProtKB-ARBA"/>
</dbReference>
<proteinExistence type="predicted"/>
<reference evidence="3 4" key="1">
    <citation type="submission" date="2018-01" db="EMBL/GenBank/DDBJ databases">
        <title>Denitrification phenotypes of diverse strains of Pseudomonas stutzeri.</title>
        <authorList>
            <person name="Milligan D.A."/>
            <person name="Bergaust L."/>
            <person name="Bakken L.R."/>
            <person name="Frostegard A."/>
        </authorList>
    </citation>
    <scope>NUCLEOTIDE SEQUENCE [LARGE SCALE GENOMIC DNA]</scope>
    <source>
        <strain evidence="3 4">CCUG 44592</strain>
    </source>
</reference>
<dbReference type="SUPFAM" id="SSF53448">
    <property type="entry name" value="Nucleotide-diphospho-sugar transferases"/>
    <property type="match status" value="1"/>
</dbReference>
<dbReference type="SUPFAM" id="SSF53756">
    <property type="entry name" value="UDP-Glycosyltransferase/glycogen phosphorylase"/>
    <property type="match status" value="1"/>
</dbReference>
<dbReference type="EMBL" id="POUM01000006">
    <property type="protein sequence ID" value="PNF59964.1"/>
    <property type="molecule type" value="Genomic_DNA"/>
</dbReference>
<organism evidence="3 4">
    <name type="scientific">Stutzerimonas stutzeri</name>
    <name type="common">Pseudomonas stutzeri</name>
    <dbReference type="NCBI Taxonomy" id="316"/>
    <lineage>
        <taxon>Bacteria</taxon>
        <taxon>Pseudomonadati</taxon>
        <taxon>Pseudomonadota</taxon>
        <taxon>Gammaproteobacteria</taxon>
        <taxon>Pseudomonadales</taxon>
        <taxon>Pseudomonadaceae</taxon>
        <taxon>Stutzerimonas</taxon>
    </lineage>
</organism>
<dbReference type="CDD" id="cd00761">
    <property type="entry name" value="Glyco_tranf_GTA_type"/>
    <property type="match status" value="1"/>
</dbReference>
<evidence type="ECO:0000259" key="2">
    <source>
        <dbReference type="Pfam" id="PF00535"/>
    </source>
</evidence>
<dbReference type="Pfam" id="PF00534">
    <property type="entry name" value="Glycos_transf_1"/>
    <property type="match status" value="1"/>
</dbReference>
<name>A0A2N8RFU9_STUST</name>
<accession>A0A2N8RFU9</accession>
<dbReference type="AlphaFoldDB" id="A0A2N8RFU9"/>
<feature type="domain" description="Glycosyl transferase family 1" evidence="1">
    <location>
        <begin position="890"/>
        <end position="1034"/>
    </location>
</feature>
<dbReference type="Gene3D" id="3.40.50.2000">
    <property type="entry name" value="Glycogen Phosphorylase B"/>
    <property type="match status" value="2"/>
</dbReference>
<dbReference type="Proteomes" id="UP000236003">
    <property type="component" value="Unassembled WGS sequence"/>
</dbReference>
<dbReference type="Gene3D" id="3.90.550.10">
    <property type="entry name" value="Spore Coat Polysaccharide Biosynthesis Protein SpsA, Chain A"/>
    <property type="match status" value="1"/>
</dbReference>
<evidence type="ECO:0000313" key="4">
    <source>
        <dbReference type="Proteomes" id="UP000236003"/>
    </source>
</evidence>
<dbReference type="PANTHER" id="PTHR22916">
    <property type="entry name" value="GLYCOSYLTRANSFERASE"/>
    <property type="match status" value="1"/>
</dbReference>
<dbReference type="InterPro" id="IPR001173">
    <property type="entry name" value="Glyco_trans_2-like"/>
</dbReference>
<protein>
    <submittedName>
        <fullName evidence="3">Glycosyltransferase</fullName>
    </submittedName>
</protein>